<keyword evidence="1" id="KW-1133">Transmembrane helix</keyword>
<keyword evidence="1" id="KW-0472">Membrane</keyword>
<evidence type="ECO:0000313" key="3">
    <source>
        <dbReference type="Proteomes" id="UP000182761"/>
    </source>
</evidence>
<feature type="transmembrane region" description="Helical" evidence="1">
    <location>
        <begin position="12"/>
        <end position="30"/>
    </location>
</feature>
<sequence>MVFNLVNRYKIIIVIIIFITLIIEFIIASCKKTYLAVDNNKMRIQVIDSAKNPLPNVDIVIYEIEKSIFGKLWWKLHKIQELRTNEKGMMEFLINKEKRYSIELYYKDKKLIEFGEFEAKKINFNKVYEIRYGKDSTVIKNINSWLKH</sequence>
<gene>
    <name evidence="2" type="ORF">Ga0061079_105153</name>
</gene>
<evidence type="ECO:0000313" key="2">
    <source>
        <dbReference type="EMBL" id="CVK16194.1"/>
    </source>
</evidence>
<name>A0A0X3APA6_9FLAO</name>
<keyword evidence="3" id="KW-1185">Reference proteome</keyword>
<dbReference type="EMBL" id="FCOR01000005">
    <property type="protein sequence ID" value="CVK16194.1"/>
    <property type="molecule type" value="Genomic_DNA"/>
</dbReference>
<accession>A0A0X3APA6</accession>
<proteinExistence type="predicted"/>
<keyword evidence="1" id="KW-0812">Transmembrane</keyword>
<reference evidence="2 3" key="1">
    <citation type="submission" date="2016-01" db="EMBL/GenBank/DDBJ databases">
        <authorList>
            <person name="McClelland M."/>
            <person name="Jain A."/>
            <person name="Saraogi P."/>
            <person name="Mendelson R."/>
            <person name="Westerman R."/>
            <person name="SanMiguel P."/>
            <person name="Csonka L."/>
        </authorList>
    </citation>
    <scope>NUCLEOTIDE SEQUENCE [LARGE SCALE GENOMIC DNA]</scope>
    <source>
        <strain evidence="2 3">R-53146</strain>
    </source>
</reference>
<dbReference type="STRING" id="1586267.GCA_001418685_01039"/>
<organism evidence="2 3">
    <name type="scientific">Apibacter mensalis</name>
    <dbReference type="NCBI Taxonomy" id="1586267"/>
    <lineage>
        <taxon>Bacteria</taxon>
        <taxon>Pseudomonadati</taxon>
        <taxon>Bacteroidota</taxon>
        <taxon>Flavobacteriia</taxon>
        <taxon>Flavobacteriales</taxon>
        <taxon>Weeksellaceae</taxon>
        <taxon>Apibacter</taxon>
    </lineage>
</organism>
<dbReference type="AlphaFoldDB" id="A0A0X3APA6"/>
<evidence type="ECO:0000256" key="1">
    <source>
        <dbReference type="SAM" id="Phobius"/>
    </source>
</evidence>
<protein>
    <submittedName>
        <fullName evidence="2">Uncharacterized protein</fullName>
    </submittedName>
</protein>
<dbReference type="Proteomes" id="UP000182761">
    <property type="component" value="Unassembled WGS sequence"/>
</dbReference>